<reference evidence="2" key="1">
    <citation type="journal article" date="2015" name="Nature">
        <title>Complex archaea that bridge the gap between prokaryotes and eukaryotes.</title>
        <authorList>
            <person name="Spang A."/>
            <person name="Saw J.H."/>
            <person name="Jorgensen S.L."/>
            <person name="Zaremba-Niedzwiedzka K."/>
            <person name="Martijn J."/>
            <person name="Lind A.E."/>
            <person name="van Eijk R."/>
            <person name="Schleper C."/>
            <person name="Guy L."/>
            <person name="Ettema T.J."/>
        </authorList>
    </citation>
    <scope>NUCLEOTIDE SEQUENCE</scope>
</reference>
<proteinExistence type="predicted"/>
<name>A0A0F9KUG3_9ZZZZ</name>
<accession>A0A0F9KUG3</accession>
<dbReference type="PROSITE" id="PS00922">
    <property type="entry name" value="TRANSGLYCOSYLASE"/>
    <property type="match status" value="1"/>
</dbReference>
<feature type="non-terminal residue" evidence="2">
    <location>
        <position position="1"/>
    </location>
</feature>
<evidence type="ECO:0000313" key="2">
    <source>
        <dbReference type="EMBL" id="KKM18990.1"/>
    </source>
</evidence>
<dbReference type="GO" id="GO:0008933">
    <property type="term" value="F:peptidoglycan lytic transglycosylase activity"/>
    <property type="evidence" value="ECO:0007669"/>
    <property type="project" value="InterPro"/>
</dbReference>
<dbReference type="SUPFAM" id="SSF53955">
    <property type="entry name" value="Lysozyme-like"/>
    <property type="match status" value="1"/>
</dbReference>
<sequence length="275" mass="29104">GRVALVMAAVIGLLLASPGSLSADEYNVVEGDTLSEIAARHGVTVEELAETNGIVDPDLILSGEVLLVPGGVGSQAAIGRQGVQTSGGATYIVQLDDTVSEIAERFGVPAVAIVIANELTDPHFIMEGQALTIPVILSPLVRPVSPRIEALLDEFAAVEGLEPGLVKAVAYIESGWQPDAVSPIGAIGVMQILPSTGYWLETEVFGYDLDIETSAYDNIKAGARYLRILLDLTGDIDQAVAAYYQGYSTLSLGVIYEDTIQYVASVNAIKERFWP</sequence>
<dbReference type="Pfam" id="PF01464">
    <property type="entry name" value="SLT"/>
    <property type="match status" value="1"/>
</dbReference>
<dbReference type="CDD" id="cd00118">
    <property type="entry name" value="LysM"/>
    <property type="match status" value="2"/>
</dbReference>
<dbReference type="InterPro" id="IPR023346">
    <property type="entry name" value="Lysozyme-like_dom_sf"/>
</dbReference>
<dbReference type="SUPFAM" id="SSF54106">
    <property type="entry name" value="LysM domain"/>
    <property type="match status" value="2"/>
</dbReference>
<protein>
    <recommendedName>
        <fullName evidence="1">LysM domain-containing protein</fullName>
    </recommendedName>
</protein>
<dbReference type="Pfam" id="PF01476">
    <property type="entry name" value="LysM"/>
    <property type="match status" value="2"/>
</dbReference>
<dbReference type="PROSITE" id="PS51782">
    <property type="entry name" value="LYSM"/>
    <property type="match status" value="2"/>
</dbReference>
<feature type="domain" description="LysM" evidence="1">
    <location>
        <begin position="24"/>
        <end position="68"/>
    </location>
</feature>
<dbReference type="EMBL" id="LAZR01014095">
    <property type="protein sequence ID" value="KKM18990.1"/>
    <property type="molecule type" value="Genomic_DNA"/>
</dbReference>
<dbReference type="AlphaFoldDB" id="A0A0F9KUG3"/>
<dbReference type="Gene3D" id="3.10.350.10">
    <property type="entry name" value="LysM domain"/>
    <property type="match status" value="2"/>
</dbReference>
<feature type="domain" description="LysM" evidence="1">
    <location>
        <begin position="89"/>
        <end position="133"/>
    </location>
</feature>
<dbReference type="Gene3D" id="1.10.530.10">
    <property type="match status" value="1"/>
</dbReference>
<dbReference type="GO" id="GO:0016020">
    <property type="term" value="C:membrane"/>
    <property type="evidence" value="ECO:0007669"/>
    <property type="project" value="InterPro"/>
</dbReference>
<evidence type="ECO:0000259" key="1">
    <source>
        <dbReference type="PROSITE" id="PS51782"/>
    </source>
</evidence>
<gene>
    <name evidence="2" type="ORF">LCGC14_1660180</name>
</gene>
<dbReference type="PANTHER" id="PTHR33734">
    <property type="entry name" value="LYSM DOMAIN-CONTAINING GPI-ANCHORED PROTEIN 2"/>
    <property type="match status" value="1"/>
</dbReference>
<dbReference type="InterPro" id="IPR018392">
    <property type="entry name" value="LysM"/>
</dbReference>
<dbReference type="InterPro" id="IPR008258">
    <property type="entry name" value="Transglycosylase_SLT_dom_1"/>
</dbReference>
<dbReference type="CDD" id="cd00254">
    <property type="entry name" value="LT-like"/>
    <property type="match status" value="1"/>
</dbReference>
<dbReference type="InterPro" id="IPR036779">
    <property type="entry name" value="LysM_dom_sf"/>
</dbReference>
<dbReference type="InterPro" id="IPR000189">
    <property type="entry name" value="Transglyc_AS"/>
</dbReference>
<organism evidence="2">
    <name type="scientific">marine sediment metagenome</name>
    <dbReference type="NCBI Taxonomy" id="412755"/>
    <lineage>
        <taxon>unclassified sequences</taxon>
        <taxon>metagenomes</taxon>
        <taxon>ecological metagenomes</taxon>
    </lineage>
</organism>
<dbReference type="SMART" id="SM00257">
    <property type="entry name" value="LysM"/>
    <property type="match status" value="2"/>
</dbReference>
<dbReference type="GO" id="GO:0000270">
    <property type="term" value="P:peptidoglycan metabolic process"/>
    <property type="evidence" value="ECO:0007669"/>
    <property type="project" value="InterPro"/>
</dbReference>
<comment type="caution">
    <text evidence="2">The sequence shown here is derived from an EMBL/GenBank/DDBJ whole genome shotgun (WGS) entry which is preliminary data.</text>
</comment>
<dbReference type="PANTHER" id="PTHR33734:SF22">
    <property type="entry name" value="MEMBRANE-BOUND LYTIC MUREIN TRANSGLYCOSYLASE D"/>
    <property type="match status" value="1"/>
</dbReference>